<accession>A0ABU6IQV0</accession>
<name>A0ABU6IQV0_9FLAO</name>
<proteinExistence type="predicted"/>
<feature type="transmembrane region" description="Helical" evidence="1">
    <location>
        <begin position="112"/>
        <end position="129"/>
    </location>
</feature>
<feature type="transmembrane region" description="Helical" evidence="1">
    <location>
        <begin position="79"/>
        <end position="100"/>
    </location>
</feature>
<keyword evidence="1" id="KW-0472">Membrane</keyword>
<sequence>MNKKEIYKYLTPAAQEELAEKVNDFENNVVTKAYEIASRNQESLKEISLSDILKATTEPIYREKNIKNESSLFYKKERFYRLISLSGILYAFIGIGIYLYQNDFINLKASSGLIITAVGIVLALSGLVLKSSGFGRSKQNLIFTSEGTNFDIVERWQKLEKLALDKTENIEGRGKFSSVKEFYRNILDDKDYIEFRRLLDVRNRILHENYKPTRTTYDHFIELSEKLLDIAEKAESKNTMAKNGYK</sequence>
<gene>
    <name evidence="2" type="ORF">VOP03_09090</name>
</gene>
<protein>
    <submittedName>
        <fullName evidence="2">Uncharacterized protein</fullName>
    </submittedName>
</protein>
<organism evidence="2 3">
    <name type="scientific">Flagellimonas halotolerans</name>
    <dbReference type="NCBI Taxonomy" id="3112164"/>
    <lineage>
        <taxon>Bacteria</taxon>
        <taxon>Pseudomonadati</taxon>
        <taxon>Bacteroidota</taxon>
        <taxon>Flavobacteriia</taxon>
        <taxon>Flavobacteriales</taxon>
        <taxon>Flavobacteriaceae</taxon>
        <taxon>Flagellimonas</taxon>
    </lineage>
</organism>
<evidence type="ECO:0000313" key="2">
    <source>
        <dbReference type="EMBL" id="MEC4265499.1"/>
    </source>
</evidence>
<dbReference type="Proteomes" id="UP001355298">
    <property type="component" value="Unassembled WGS sequence"/>
</dbReference>
<dbReference type="EMBL" id="JAYMGW010000006">
    <property type="protein sequence ID" value="MEC4265499.1"/>
    <property type="molecule type" value="Genomic_DNA"/>
</dbReference>
<comment type="caution">
    <text evidence="2">The sequence shown here is derived from an EMBL/GenBank/DDBJ whole genome shotgun (WGS) entry which is preliminary data.</text>
</comment>
<keyword evidence="1" id="KW-1133">Transmembrane helix</keyword>
<dbReference type="RefSeq" id="WP_326278525.1">
    <property type="nucleotide sequence ID" value="NZ_JAYKYV010000006.1"/>
</dbReference>
<evidence type="ECO:0000313" key="3">
    <source>
        <dbReference type="Proteomes" id="UP001355298"/>
    </source>
</evidence>
<keyword evidence="3" id="KW-1185">Reference proteome</keyword>
<reference evidence="2 3" key="1">
    <citation type="submission" date="2024-01" db="EMBL/GenBank/DDBJ databases">
        <title>The strains designed SYSU M86414 and SYSU M84420 isolated from the marine sediment in San Sha City (Hainan Province, China).</title>
        <authorList>
            <person name="Guo D."/>
        </authorList>
    </citation>
    <scope>NUCLEOTIDE SEQUENCE [LARGE SCALE GENOMIC DNA]</scope>
    <source>
        <strain evidence="2 3">SYSU M84420</strain>
    </source>
</reference>
<evidence type="ECO:0000256" key="1">
    <source>
        <dbReference type="SAM" id="Phobius"/>
    </source>
</evidence>
<keyword evidence="1" id="KW-0812">Transmembrane</keyword>